<dbReference type="InterPro" id="IPR003594">
    <property type="entry name" value="HATPase_dom"/>
</dbReference>
<sequence>MSGKILVIGRRRNQVVASVLDSLQQSNYSVVTKSAIPDNKEGIDLILDVTLKPISVRSEGLPAIKLVQSADDLCIPDFDDFLVYPFSSSELLKRVDLCLRRQSDRLCKLPQYLEMVSHDVYHPLRTVNFVLGLTRAGNYGDSLEQLHSVLETCCSTITVTLGVLADLKSQLSQEPVGNIEYINIASLLHSIHAQFLNSAIAQNINFSILVEPLAADACLYANYNHLWRMVCNLIVNAFRYSPGGGSVAIKLDTQGGGLLRLAVQDTGVGITRVQLEQLNIDLGISQCIGISGSAFSEPNYLFEECCANGGDSMNAQQSSTLQEELHPTRISVLNSRRCKQEREIRELGSLAGDGTFTLDATGSHVACAGLGLRTVKYVADCYQASVSVFSQVGEGSTFVIIFNLEANFQCYSQDKYLLENNTVS</sequence>
<keyword evidence="4" id="KW-0808">Transferase</keyword>
<dbReference type="Pfam" id="PF02518">
    <property type="entry name" value="HATPase_c"/>
    <property type="match status" value="1"/>
</dbReference>
<dbReference type="Proteomes" id="UP000660380">
    <property type="component" value="Unassembled WGS sequence"/>
</dbReference>
<dbReference type="EC" id="2.7.13.3" evidence="2"/>
<dbReference type="RefSeq" id="WP_038295913.1">
    <property type="nucleotide sequence ID" value="NZ_JACJTA010000008.1"/>
</dbReference>
<feature type="domain" description="Histidine kinase" evidence="7">
    <location>
        <begin position="115"/>
        <end position="285"/>
    </location>
</feature>
<keyword evidence="3" id="KW-0597">Phosphoprotein</keyword>
<gene>
    <name evidence="8" type="ORF">H6G81_06215</name>
</gene>
<dbReference type="PANTHER" id="PTHR45453:SF1">
    <property type="entry name" value="PHOSPHATE REGULON SENSOR PROTEIN PHOR"/>
    <property type="match status" value="1"/>
</dbReference>
<evidence type="ECO:0000256" key="2">
    <source>
        <dbReference type="ARBA" id="ARBA00012438"/>
    </source>
</evidence>
<organism evidence="8 9">
    <name type="scientific">Scytonema hofmannii FACHB-248</name>
    <dbReference type="NCBI Taxonomy" id="1842502"/>
    <lineage>
        <taxon>Bacteria</taxon>
        <taxon>Bacillati</taxon>
        <taxon>Cyanobacteriota</taxon>
        <taxon>Cyanophyceae</taxon>
        <taxon>Nostocales</taxon>
        <taxon>Scytonemataceae</taxon>
        <taxon>Scytonema</taxon>
    </lineage>
</organism>
<evidence type="ECO:0000256" key="5">
    <source>
        <dbReference type="ARBA" id="ARBA00022777"/>
    </source>
</evidence>
<evidence type="ECO:0000256" key="6">
    <source>
        <dbReference type="ARBA" id="ARBA00023012"/>
    </source>
</evidence>
<evidence type="ECO:0000313" key="9">
    <source>
        <dbReference type="Proteomes" id="UP000660380"/>
    </source>
</evidence>
<dbReference type="EMBL" id="JACJTA010000008">
    <property type="protein sequence ID" value="MBD2604129.1"/>
    <property type="molecule type" value="Genomic_DNA"/>
</dbReference>
<reference evidence="8 9" key="1">
    <citation type="journal article" date="2020" name="ISME J.">
        <title>Comparative genomics reveals insights into cyanobacterial evolution and habitat adaptation.</title>
        <authorList>
            <person name="Chen M.Y."/>
            <person name="Teng W.K."/>
            <person name="Zhao L."/>
            <person name="Hu C.X."/>
            <person name="Zhou Y.K."/>
            <person name="Han B.P."/>
            <person name="Song L.R."/>
            <person name="Shu W.S."/>
        </authorList>
    </citation>
    <scope>NUCLEOTIDE SEQUENCE [LARGE SCALE GENOMIC DNA]</scope>
    <source>
        <strain evidence="8 9">FACHB-248</strain>
    </source>
</reference>
<evidence type="ECO:0000259" key="7">
    <source>
        <dbReference type="PROSITE" id="PS50109"/>
    </source>
</evidence>
<dbReference type="GO" id="GO:0016301">
    <property type="term" value="F:kinase activity"/>
    <property type="evidence" value="ECO:0007669"/>
    <property type="project" value="UniProtKB-KW"/>
</dbReference>
<dbReference type="InterPro" id="IPR005467">
    <property type="entry name" value="His_kinase_dom"/>
</dbReference>
<protein>
    <recommendedName>
        <fullName evidence="2">histidine kinase</fullName>
        <ecNumber evidence="2">2.7.13.3</ecNumber>
    </recommendedName>
</protein>
<dbReference type="PROSITE" id="PS50109">
    <property type="entry name" value="HIS_KIN"/>
    <property type="match status" value="1"/>
</dbReference>
<evidence type="ECO:0000313" key="8">
    <source>
        <dbReference type="EMBL" id="MBD2604129.1"/>
    </source>
</evidence>
<evidence type="ECO:0000256" key="4">
    <source>
        <dbReference type="ARBA" id="ARBA00022679"/>
    </source>
</evidence>
<keyword evidence="6" id="KW-0902">Two-component regulatory system</keyword>
<keyword evidence="5 8" id="KW-0418">Kinase</keyword>
<keyword evidence="9" id="KW-1185">Reference proteome</keyword>
<comment type="catalytic activity">
    <reaction evidence="1">
        <text>ATP + protein L-histidine = ADP + protein N-phospho-L-histidine.</text>
        <dbReference type="EC" id="2.7.13.3"/>
    </reaction>
</comment>
<dbReference type="InterPro" id="IPR050351">
    <property type="entry name" value="BphY/WalK/GraS-like"/>
</dbReference>
<dbReference type="Gene3D" id="3.30.565.10">
    <property type="entry name" value="Histidine kinase-like ATPase, C-terminal domain"/>
    <property type="match status" value="1"/>
</dbReference>
<dbReference type="InterPro" id="IPR036890">
    <property type="entry name" value="HATPase_C_sf"/>
</dbReference>
<evidence type="ECO:0000256" key="1">
    <source>
        <dbReference type="ARBA" id="ARBA00000085"/>
    </source>
</evidence>
<comment type="caution">
    <text evidence="8">The sequence shown here is derived from an EMBL/GenBank/DDBJ whole genome shotgun (WGS) entry which is preliminary data.</text>
</comment>
<proteinExistence type="predicted"/>
<evidence type="ECO:0000256" key="3">
    <source>
        <dbReference type="ARBA" id="ARBA00022553"/>
    </source>
</evidence>
<dbReference type="SMART" id="SM00387">
    <property type="entry name" value="HATPase_c"/>
    <property type="match status" value="1"/>
</dbReference>
<accession>A0ABR8GL63</accession>
<dbReference type="SUPFAM" id="SSF55874">
    <property type="entry name" value="ATPase domain of HSP90 chaperone/DNA topoisomerase II/histidine kinase"/>
    <property type="match status" value="2"/>
</dbReference>
<name>A0ABR8GL63_9CYAN</name>
<dbReference type="PANTHER" id="PTHR45453">
    <property type="entry name" value="PHOSPHATE REGULON SENSOR PROTEIN PHOR"/>
    <property type="match status" value="1"/>
</dbReference>